<evidence type="ECO:0000313" key="1">
    <source>
        <dbReference type="EMBL" id="AYV79982.1"/>
    </source>
</evidence>
<proteinExistence type="predicted"/>
<accession>A0A3G4ZYL5</accession>
<reference evidence="1" key="1">
    <citation type="submission" date="2018-10" db="EMBL/GenBank/DDBJ databases">
        <title>Hidden diversity of soil giant viruses.</title>
        <authorList>
            <person name="Schulz F."/>
            <person name="Alteio L."/>
            <person name="Goudeau D."/>
            <person name="Ryan E.M."/>
            <person name="Malmstrom R.R."/>
            <person name="Blanchard J."/>
            <person name="Woyke T."/>
        </authorList>
    </citation>
    <scope>NUCLEOTIDE SEQUENCE</scope>
    <source>
        <strain evidence="1">GAV1</strain>
    </source>
</reference>
<dbReference type="EMBL" id="MK072202">
    <property type="protein sequence ID" value="AYV79982.1"/>
    <property type="molecule type" value="Genomic_DNA"/>
</dbReference>
<protein>
    <recommendedName>
        <fullName evidence="2">NET domain-containing protein</fullName>
    </recommendedName>
</protein>
<sequence length="154" mass="18020">MDSKSKLEIMTTDANANANVDVVPVKSRYDQSKKLDMVKKINKIKKKEYLLDIFKIIAKEEEYSENNNGVFMFFHKLSDELYDKVDAYVNMIYKTHKISNVNAIFSSEISDTFNDASDSVIEISMDKNLSNKEKTILRRKKYEEYLIHNQNQNT</sequence>
<name>A0A3G4ZYL5_9VIRU</name>
<evidence type="ECO:0008006" key="2">
    <source>
        <dbReference type="Google" id="ProtNLM"/>
    </source>
</evidence>
<organism evidence="1">
    <name type="scientific">Gaeavirus sp</name>
    <dbReference type="NCBI Taxonomy" id="2487767"/>
    <lineage>
        <taxon>Viruses</taxon>
        <taxon>Varidnaviria</taxon>
        <taxon>Bamfordvirae</taxon>
        <taxon>Nucleocytoviricota</taxon>
        <taxon>Megaviricetes</taxon>
        <taxon>Imitervirales</taxon>
        <taxon>Mimiviridae</taxon>
        <taxon>Klosneuvirinae</taxon>
    </lineage>
</organism>
<gene>
    <name evidence="1" type="ORF">Gaeavirus4_5</name>
</gene>